<name>A0A8R1TJA5_ONCVO</name>
<evidence type="ECO:0000313" key="1">
    <source>
        <dbReference type="EnsemblMetazoa" id="OVOC10670.1"/>
    </source>
</evidence>
<dbReference type="Proteomes" id="UP000024404">
    <property type="component" value="Unassembled WGS sequence"/>
</dbReference>
<evidence type="ECO:0000313" key="2">
    <source>
        <dbReference type="Proteomes" id="UP000024404"/>
    </source>
</evidence>
<sequence>MFWVSLHDTILLNIRRAVKLHFGHDCASSMRSKYLLLELFRLYLHAARKAWMNTMWYFRRNPQRCLIFSFIFSRNQIRLLKFSSAAHLADEVLWLHFVEKFFEIICVDQYLIYN</sequence>
<organism evidence="1 2">
    <name type="scientific">Onchocerca volvulus</name>
    <dbReference type="NCBI Taxonomy" id="6282"/>
    <lineage>
        <taxon>Eukaryota</taxon>
        <taxon>Metazoa</taxon>
        <taxon>Ecdysozoa</taxon>
        <taxon>Nematoda</taxon>
        <taxon>Chromadorea</taxon>
        <taxon>Rhabditida</taxon>
        <taxon>Spirurina</taxon>
        <taxon>Spiruromorpha</taxon>
        <taxon>Filarioidea</taxon>
        <taxon>Onchocercidae</taxon>
        <taxon>Onchocerca</taxon>
    </lineage>
</organism>
<proteinExistence type="predicted"/>
<reference evidence="2" key="1">
    <citation type="submission" date="2013-10" db="EMBL/GenBank/DDBJ databases">
        <title>Genome sequencing of Onchocerca volvulus.</title>
        <authorList>
            <person name="Cotton J."/>
            <person name="Tsai J."/>
            <person name="Stanley E."/>
            <person name="Tracey A."/>
            <person name="Holroyd N."/>
            <person name="Lustigman S."/>
            <person name="Berriman M."/>
        </authorList>
    </citation>
    <scope>NUCLEOTIDE SEQUENCE</scope>
</reference>
<dbReference type="EnsemblMetazoa" id="OVOC10670.1">
    <property type="protein sequence ID" value="OVOC10670.1"/>
    <property type="gene ID" value="WBGene00247479"/>
</dbReference>
<accession>A0A8R1TJA5</accession>
<reference evidence="1" key="2">
    <citation type="submission" date="2022-06" db="UniProtKB">
        <authorList>
            <consortium name="EnsemblMetazoa"/>
        </authorList>
    </citation>
    <scope>IDENTIFICATION</scope>
</reference>
<dbReference type="AlphaFoldDB" id="A0A8R1TJA5"/>
<protein>
    <submittedName>
        <fullName evidence="1">Uncharacterized protein</fullName>
    </submittedName>
</protein>
<keyword evidence="2" id="KW-1185">Reference proteome</keyword>
<dbReference type="EMBL" id="CMVM020000345">
    <property type="status" value="NOT_ANNOTATED_CDS"/>
    <property type="molecule type" value="Genomic_DNA"/>
</dbReference>